<reference evidence="1 2" key="1">
    <citation type="submission" date="2023-01" db="EMBL/GenBank/DDBJ databases">
        <title>Analysis of 21 Apiospora genomes using comparative genomics revels a genus with tremendous synthesis potential of carbohydrate active enzymes and secondary metabolites.</title>
        <authorList>
            <person name="Sorensen T."/>
        </authorList>
    </citation>
    <scope>NUCLEOTIDE SEQUENCE [LARGE SCALE GENOMIC DNA]</scope>
    <source>
        <strain evidence="1 2">CBS 117206</strain>
    </source>
</reference>
<organism evidence="1 2">
    <name type="scientific">Apiospora kogelbergensis</name>
    <dbReference type="NCBI Taxonomy" id="1337665"/>
    <lineage>
        <taxon>Eukaryota</taxon>
        <taxon>Fungi</taxon>
        <taxon>Dikarya</taxon>
        <taxon>Ascomycota</taxon>
        <taxon>Pezizomycotina</taxon>
        <taxon>Sordariomycetes</taxon>
        <taxon>Xylariomycetidae</taxon>
        <taxon>Amphisphaeriales</taxon>
        <taxon>Apiosporaceae</taxon>
        <taxon>Apiospora</taxon>
    </lineage>
</organism>
<gene>
    <name evidence="1" type="ORF">PG999_001821</name>
</gene>
<keyword evidence="2" id="KW-1185">Reference proteome</keyword>
<protein>
    <submittedName>
        <fullName evidence="1">Uncharacterized protein</fullName>
    </submittedName>
</protein>
<evidence type="ECO:0000313" key="2">
    <source>
        <dbReference type="Proteomes" id="UP001392437"/>
    </source>
</evidence>
<evidence type="ECO:0000313" key="1">
    <source>
        <dbReference type="EMBL" id="KAK8129441.1"/>
    </source>
</evidence>
<comment type="caution">
    <text evidence="1">The sequence shown here is derived from an EMBL/GenBank/DDBJ whole genome shotgun (WGS) entry which is preliminary data.</text>
</comment>
<name>A0AAW0R6L1_9PEZI</name>
<dbReference type="Proteomes" id="UP001392437">
    <property type="component" value="Unassembled WGS sequence"/>
</dbReference>
<sequence>MLRVQFRIGLVQAKDPFLLELSGTWALSTDACLLVARRKKANTADDGGDVQLVEINGARLAYRIAGPADAPAGSPRCMAAAAWPTRLLRRIPRVAAAAAAVAATASSRSITGAAAGAPRTKPYAFAQIVDDIEGLRAHFAGLGARGEEELGRHLRRDLWRVPGFALRDPMLRDKVFGQFENDLELRVAYLAMIQRAAIPAHGHDARNCRRQGLDMPTRSVVLPFD</sequence>
<proteinExistence type="predicted"/>
<dbReference type="AlphaFoldDB" id="A0AAW0R6L1"/>
<dbReference type="EMBL" id="JAQQWP010000002">
    <property type="protein sequence ID" value="KAK8129441.1"/>
    <property type="molecule type" value="Genomic_DNA"/>
</dbReference>
<accession>A0AAW0R6L1</accession>